<protein>
    <submittedName>
        <fullName evidence="1">Uncharacterized protein</fullName>
    </submittedName>
</protein>
<evidence type="ECO:0000313" key="1">
    <source>
        <dbReference type="EMBL" id="RNA24424.1"/>
    </source>
</evidence>
<keyword evidence="2" id="KW-1185">Reference proteome</keyword>
<accession>A0A3M7RLQ2</accession>
<dbReference type="AlphaFoldDB" id="A0A3M7RLQ2"/>
<organism evidence="1 2">
    <name type="scientific">Brachionus plicatilis</name>
    <name type="common">Marine rotifer</name>
    <name type="synonym">Brachionus muelleri</name>
    <dbReference type="NCBI Taxonomy" id="10195"/>
    <lineage>
        <taxon>Eukaryota</taxon>
        <taxon>Metazoa</taxon>
        <taxon>Spiralia</taxon>
        <taxon>Gnathifera</taxon>
        <taxon>Rotifera</taxon>
        <taxon>Eurotatoria</taxon>
        <taxon>Monogononta</taxon>
        <taxon>Pseudotrocha</taxon>
        <taxon>Ploima</taxon>
        <taxon>Brachionidae</taxon>
        <taxon>Brachionus</taxon>
    </lineage>
</organism>
<dbReference type="EMBL" id="REGN01003120">
    <property type="protein sequence ID" value="RNA24424.1"/>
    <property type="molecule type" value="Genomic_DNA"/>
</dbReference>
<proteinExistence type="predicted"/>
<gene>
    <name evidence="1" type="ORF">BpHYR1_031467</name>
</gene>
<comment type="caution">
    <text evidence="1">The sequence shown here is derived from an EMBL/GenBank/DDBJ whole genome shotgun (WGS) entry which is preliminary data.</text>
</comment>
<reference evidence="1 2" key="1">
    <citation type="journal article" date="2018" name="Sci. Rep.">
        <title>Genomic signatures of local adaptation to the degree of environmental predictability in rotifers.</title>
        <authorList>
            <person name="Franch-Gras L."/>
            <person name="Hahn C."/>
            <person name="Garcia-Roger E.M."/>
            <person name="Carmona M.J."/>
            <person name="Serra M."/>
            <person name="Gomez A."/>
        </authorList>
    </citation>
    <scope>NUCLEOTIDE SEQUENCE [LARGE SCALE GENOMIC DNA]</scope>
    <source>
        <strain evidence="1">HYR1</strain>
    </source>
</reference>
<dbReference type="Proteomes" id="UP000276133">
    <property type="component" value="Unassembled WGS sequence"/>
</dbReference>
<sequence length="74" mass="8413">MKFKVPLLKVEKKHPNIFPSKRPQSAPNKSLNLMIYCFGIRITNSCNSCILNFFSHTGSAFFSPKQHQAKSLKS</sequence>
<evidence type="ECO:0000313" key="2">
    <source>
        <dbReference type="Proteomes" id="UP000276133"/>
    </source>
</evidence>
<name>A0A3M7RLQ2_BRAPC</name>